<keyword evidence="2" id="KW-1185">Reference proteome</keyword>
<protein>
    <submittedName>
        <fullName evidence="1">Carboxymuconolactone decarboxylase family protein</fullName>
    </submittedName>
</protein>
<proteinExistence type="predicted"/>
<gene>
    <name evidence="1" type="ORF">AB6A68_10090</name>
</gene>
<dbReference type="RefSeq" id="WP_369084683.1">
    <property type="nucleotide sequence ID" value="NZ_JBFSHR010000039.1"/>
</dbReference>
<dbReference type="Proteomes" id="UP001560267">
    <property type="component" value="Unassembled WGS sequence"/>
</dbReference>
<reference evidence="1 2" key="1">
    <citation type="submission" date="2024-07" db="EMBL/GenBank/DDBJ databases">
        <title>Draft Genome Sequence of Ferrimicrobium acidiphilum Strain YE2023, Isolated from a Pulp of Bioleach Reactor.</title>
        <authorList>
            <person name="Elkina Y.A."/>
            <person name="Bulaeva A.G."/>
            <person name="Beletsky A.V."/>
            <person name="Mardanov A.V."/>
        </authorList>
    </citation>
    <scope>NUCLEOTIDE SEQUENCE [LARGE SCALE GENOMIC DNA]</scope>
    <source>
        <strain evidence="1 2">YE2023</strain>
    </source>
</reference>
<evidence type="ECO:0000313" key="2">
    <source>
        <dbReference type="Proteomes" id="UP001560267"/>
    </source>
</evidence>
<sequence>MEQTANGALGMFWHRLDGVRLSLVGRMAKESEYFGVAEILIPGDPSTLLVLAQRVLVATNHIQVRLLLEVAALEGGGGGWLDALGRIAVEYPSRVNIGVRISVSQQASKSQFEYVRSRFLAMLPEGDAVDSRVVAWIEDVGQLGRVGDVEIPVMCNFAPTDELVVASNAFSKCRLVGAVLGNLNELQGAASPEFDWQQGFHGQNSIPRIAGVRESSDTLGPSFEGSAEPILAQGFASIIMTDFGVIGAVNRSFEYLKRIASLDRPGAPQRMTRFIPSVLAADQREIYDRIRYGSRSKGKQVFRLMGDDEALEGPFNTWLVSPRIGAAHEQFGDAMRFGCTIDPRWREIAIVIVGAYWGSRYERYAHEALALQVGLTEEEIRVLCEGMDAELDDAQETLVARFSWTILMHHGLVDDELYLLAKQELGEVALFEITALVGYYSMLALQLEVFRVNVPLASKHND</sequence>
<organism evidence="1 2">
    <name type="scientific">Ferrimicrobium acidiphilum</name>
    <dbReference type="NCBI Taxonomy" id="121039"/>
    <lineage>
        <taxon>Bacteria</taxon>
        <taxon>Bacillati</taxon>
        <taxon>Actinomycetota</taxon>
        <taxon>Acidimicrobiia</taxon>
        <taxon>Acidimicrobiales</taxon>
        <taxon>Acidimicrobiaceae</taxon>
        <taxon>Ferrimicrobium</taxon>
    </lineage>
</organism>
<dbReference type="EMBL" id="JBFSHR010000039">
    <property type="protein sequence ID" value="MEX6430177.1"/>
    <property type="molecule type" value="Genomic_DNA"/>
</dbReference>
<dbReference type="PANTHER" id="PTHR34846">
    <property type="entry name" value="4-CARBOXYMUCONOLACTONE DECARBOXYLASE FAMILY PROTEIN (AFU_ORTHOLOGUE AFUA_6G11590)"/>
    <property type="match status" value="1"/>
</dbReference>
<dbReference type="PANTHER" id="PTHR34846:SF11">
    <property type="entry name" value="4-CARBOXYMUCONOLACTONE DECARBOXYLASE FAMILY PROTEIN (AFU_ORTHOLOGUE AFUA_6G11590)"/>
    <property type="match status" value="1"/>
</dbReference>
<dbReference type="Gene3D" id="1.20.1290.10">
    <property type="entry name" value="AhpD-like"/>
    <property type="match status" value="1"/>
</dbReference>
<name>A0ABV3Y3N5_9ACTN</name>
<accession>A0ABV3Y3N5</accession>
<evidence type="ECO:0000313" key="1">
    <source>
        <dbReference type="EMBL" id="MEX6430177.1"/>
    </source>
</evidence>
<dbReference type="InterPro" id="IPR029032">
    <property type="entry name" value="AhpD-like"/>
</dbReference>
<comment type="caution">
    <text evidence="1">The sequence shown here is derived from an EMBL/GenBank/DDBJ whole genome shotgun (WGS) entry which is preliminary data.</text>
</comment>
<dbReference type="SUPFAM" id="SSF69118">
    <property type="entry name" value="AhpD-like"/>
    <property type="match status" value="1"/>
</dbReference>